<comment type="caution">
    <text evidence="1">The sequence shown here is derived from an EMBL/GenBank/DDBJ whole genome shotgun (WGS) entry which is preliminary data.</text>
</comment>
<proteinExistence type="predicted"/>
<evidence type="ECO:0000313" key="1">
    <source>
        <dbReference type="EMBL" id="KRL94812.1"/>
    </source>
</evidence>
<organism evidence="1 2">
    <name type="scientific">Levilactobacillus hammesii DSM 16381</name>
    <dbReference type="NCBI Taxonomy" id="1423753"/>
    <lineage>
        <taxon>Bacteria</taxon>
        <taxon>Bacillati</taxon>
        <taxon>Bacillota</taxon>
        <taxon>Bacilli</taxon>
        <taxon>Lactobacillales</taxon>
        <taxon>Lactobacillaceae</taxon>
        <taxon>Levilactobacillus</taxon>
    </lineage>
</organism>
<dbReference type="EMBL" id="AZFS01000053">
    <property type="protein sequence ID" value="KRL94812.1"/>
    <property type="molecule type" value="Genomic_DNA"/>
</dbReference>
<sequence>MSWELFGNNEKIIEPGGTRSSGERVRIKLESKYRRVISMMQEMPILPLVDRLTDGKSVTLTTSDGQNILIQPEVIAGQLTGNYVSSAIPGIRYDDPRIILKETLTEFDTRNVTISSID</sequence>
<dbReference type="AlphaFoldDB" id="A0A0R1UNU5"/>
<name>A0A0R1UNU5_9LACO</name>
<gene>
    <name evidence="1" type="ORF">FD28_GL000256</name>
</gene>
<accession>A0A0R1UNU5</accession>
<dbReference type="Proteomes" id="UP000051580">
    <property type="component" value="Unassembled WGS sequence"/>
</dbReference>
<keyword evidence="2" id="KW-1185">Reference proteome</keyword>
<evidence type="ECO:0000313" key="2">
    <source>
        <dbReference type="Proteomes" id="UP000051580"/>
    </source>
</evidence>
<dbReference type="PATRIC" id="fig|1423753.3.peg.267"/>
<reference evidence="1 2" key="1">
    <citation type="journal article" date="2015" name="Genome Announc.">
        <title>Expanding the biotechnology potential of lactobacilli through comparative genomics of 213 strains and associated genera.</title>
        <authorList>
            <person name="Sun Z."/>
            <person name="Harris H.M."/>
            <person name="McCann A."/>
            <person name="Guo C."/>
            <person name="Argimon S."/>
            <person name="Zhang W."/>
            <person name="Yang X."/>
            <person name="Jeffery I.B."/>
            <person name="Cooney J.C."/>
            <person name="Kagawa T.F."/>
            <person name="Liu W."/>
            <person name="Song Y."/>
            <person name="Salvetti E."/>
            <person name="Wrobel A."/>
            <person name="Rasinkangas P."/>
            <person name="Parkhill J."/>
            <person name="Rea M.C."/>
            <person name="O'Sullivan O."/>
            <person name="Ritari J."/>
            <person name="Douillard F.P."/>
            <person name="Paul Ross R."/>
            <person name="Yang R."/>
            <person name="Briner A.E."/>
            <person name="Felis G.E."/>
            <person name="de Vos W.M."/>
            <person name="Barrangou R."/>
            <person name="Klaenhammer T.R."/>
            <person name="Caufield P.W."/>
            <person name="Cui Y."/>
            <person name="Zhang H."/>
            <person name="O'Toole P.W."/>
        </authorList>
    </citation>
    <scope>NUCLEOTIDE SEQUENCE [LARGE SCALE GENOMIC DNA]</scope>
    <source>
        <strain evidence="1 2">DSM 16381</strain>
    </source>
</reference>
<protein>
    <submittedName>
        <fullName evidence="1">Uncharacterized protein</fullName>
    </submittedName>
</protein>